<dbReference type="AlphaFoldDB" id="A0A170VLC0"/>
<evidence type="ECO:0000313" key="1">
    <source>
        <dbReference type="EMBL" id="JAR96764.1"/>
    </source>
</evidence>
<name>A0A170VLC0_TRIIF</name>
<organism evidence="1">
    <name type="scientific">Triatoma infestans</name>
    <name type="common">Assassin bug</name>
    <dbReference type="NCBI Taxonomy" id="30076"/>
    <lineage>
        <taxon>Eukaryota</taxon>
        <taxon>Metazoa</taxon>
        <taxon>Ecdysozoa</taxon>
        <taxon>Arthropoda</taxon>
        <taxon>Hexapoda</taxon>
        <taxon>Insecta</taxon>
        <taxon>Pterygota</taxon>
        <taxon>Neoptera</taxon>
        <taxon>Paraneoptera</taxon>
        <taxon>Hemiptera</taxon>
        <taxon>Heteroptera</taxon>
        <taxon>Panheteroptera</taxon>
        <taxon>Cimicomorpha</taxon>
        <taxon>Reduviidae</taxon>
        <taxon>Triatominae</taxon>
        <taxon>Triatoma</taxon>
    </lineage>
</organism>
<reference evidence="1" key="2">
    <citation type="journal article" date="2017" name="J. Med. Entomol.">
        <title>Transcriptome Analysis of the Triatoma infestans (Hemiptera: Reduviidae) Integument.</title>
        <authorList>
            <person name="Calderon-Fernandez G.M."/>
            <person name="Moriconi D.E."/>
            <person name="Dulbecco A.B."/>
            <person name="Juarez M.P."/>
        </authorList>
    </citation>
    <scope>NUCLEOTIDE SEQUENCE</scope>
    <source>
        <strain evidence="1">Int1</strain>
        <tissue evidence="1">Integument</tissue>
    </source>
</reference>
<accession>A0A170VLC0</accession>
<protein>
    <submittedName>
        <fullName evidence="1">Protein ecdysoneless</fullName>
    </submittedName>
</protein>
<sequence length="37" mass="3695">MESYQAQMGGAGPASNLLGPMGVCLEGIEKSIALTGI</sequence>
<reference evidence="1" key="1">
    <citation type="submission" date="2016-04" db="EMBL/GenBank/DDBJ databases">
        <authorList>
            <person name="Calderon-Fernandez G.M.Sr."/>
        </authorList>
    </citation>
    <scope>NUCLEOTIDE SEQUENCE</scope>
    <source>
        <strain evidence="1">Int1</strain>
        <tissue evidence="1">Integument</tissue>
    </source>
</reference>
<dbReference type="EMBL" id="GEMB01006580">
    <property type="protein sequence ID" value="JAR96764.1"/>
    <property type="molecule type" value="Transcribed_RNA"/>
</dbReference>
<proteinExistence type="predicted"/>